<evidence type="ECO:0000256" key="4">
    <source>
        <dbReference type="ARBA" id="ARBA00022844"/>
    </source>
</evidence>
<sequence length="252" mass="28715">MSLILENLFDEDIIFCAGSILDYSDINLIIAGAKVKYPRSFLSIFNITPRNMTKYELELVQTENITGAVFSTAFNIKKNLGITDEKLTIEAIESYYLDPNNDVLTLMINNTSLDGVTPRKRSRRNKNPVLFRQGSVPLFCIFDSRKKIGVYRENMNSPSKDNSYMQIEDNVALINKYANMSLLDVHSPSASMKLNAVYGFTHKNELRKLVSNKEIEEYSRKPLQEPVRLNDFIGLFDSVKKNIPLTNIPIAE</sequence>
<gene>
    <name evidence="5" type="ORF">DpV84gp072</name>
</gene>
<dbReference type="GO" id="GO:0003677">
    <property type="term" value="F:DNA binding"/>
    <property type="evidence" value="ECO:0007669"/>
    <property type="project" value="UniProtKB-KW"/>
</dbReference>
<comment type="subcellular location">
    <subcellularLocation>
        <location evidence="2">Virion</location>
    </subcellularLocation>
</comment>
<dbReference type="Proteomes" id="UP000162522">
    <property type="component" value="Segment"/>
</dbReference>
<organism evidence="5 6">
    <name type="scientific">Deerpox virus (strain W-1170-84)</name>
    <name type="common">DPV</name>
    <dbReference type="NCBI Taxonomy" id="305676"/>
    <lineage>
        <taxon>Viruses</taxon>
        <taxon>Varidnaviria</taxon>
        <taxon>Bamfordvirae</taxon>
        <taxon>Nucleocytoviricota</taxon>
        <taxon>Pokkesviricetes</taxon>
        <taxon>Chitovirales</taxon>
        <taxon>Poxviridae</taxon>
        <taxon>Chordopoxvirinae</taxon>
        <taxon>Cervidpoxvirus</taxon>
        <taxon>Cervidpoxvirus muledeerpox</taxon>
        <taxon>Mule deerpox virus</taxon>
    </lineage>
</organism>
<comment type="function">
    <text evidence="1">Major core structural protein.</text>
</comment>
<evidence type="ECO:0000313" key="6">
    <source>
        <dbReference type="Proteomes" id="UP000162522"/>
    </source>
</evidence>
<protein>
    <recommendedName>
        <fullName evidence="3">Core protein VP8</fullName>
    </recommendedName>
</protein>
<dbReference type="Pfam" id="PF04498">
    <property type="entry name" value="Pox_VP8_L4R"/>
    <property type="match status" value="1"/>
</dbReference>
<keyword evidence="4" id="KW-0946">Virion</keyword>
<evidence type="ECO:0000256" key="1">
    <source>
        <dbReference type="ARBA" id="ARBA00002131"/>
    </source>
</evidence>
<keyword evidence="5" id="KW-0238">DNA-binding</keyword>
<dbReference type="EMBL" id="AY689437">
    <property type="protein sequence ID" value="ABI99056.1"/>
    <property type="molecule type" value="Genomic_DNA"/>
</dbReference>
<organismHost>
    <name type="scientific">Odocoileus hemionus</name>
    <name type="common">Mule deer</name>
    <name type="synonym">Cervus hemionus</name>
    <dbReference type="NCBI Taxonomy" id="9872"/>
</organismHost>
<evidence type="ECO:0000256" key="2">
    <source>
        <dbReference type="ARBA" id="ARBA00004328"/>
    </source>
</evidence>
<dbReference type="GO" id="GO:0019028">
    <property type="term" value="C:viral capsid"/>
    <property type="evidence" value="ECO:0007669"/>
    <property type="project" value="InterPro"/>
</dbReference>
<dbReference type="GO" id="GO:0005198">
    <property type="term" value="F:structural molecule activity"/>
    <property type="evidence" value="ECO:0007669"/>
    <property type="project" value="InterPro"/>
</dbReference>
<reference evidence="5 6" key="1">
    <citation type="journal article" date="2005" name="J. Virol.">
        <title>Genome of deerpox virus.</title>
        <authorList>
            <person name="Afonso C.L."/>
            <person name="Delhon G."/>
            <person name="Tulman E.R."/>
            <person name="Lu Z."/>
            <person name="Zsak A."/>
            <person name="Becerra V.M."/>
            <person name="Zsak L."/>
            <person name="Kutish G.F."/>
            <person name="Rock D.L."/>
        </authorList>
    </citation>
    <scope>NUCLEOTIDE SEQUENCE [LARGE SCALE GENOMIC DNA]</scope>
    <source>
        <strain evidence="5">W-1170-84</strain>
    </source>
</reference>
<accession>Q08FB0</accession>
<dbReference type="InterPro" id="IPR007586">
    <property type="entry name" value="VP8_pox_nuc-bd"/>
</dbReference>
<proteinExistence type="predicted"/>
<evidence type="ECO:0000313" key="5">
    <source>
        <dbReference type="EMBL" id="ABI99056.1"/>
    </source>
</evidence>
<evidence type="ECO:0000256" key="3">
    <source>
        <dbReference type="ARBA" id="ARBA00021791"/>
    </source>
</evidence>
<name>Q08FB0_DPV84</name>